<dbReference type="PANTHER" id="PTHR33573">
    <property type="entry name" value="CASP-LIKE PROTEIN 4A4"/>
    <property type="match status" value="1"/>
</dbReference>
<protein>
    <recommendedName>
        <fullName evidence="8">CASP-like protein</fullName>
    </recommendedName>
</protein>
<sequence length="184" mass="20510">MDTVKTESFLRISAALLLVLTACLVGFDSQTKLLFYSIVRKATFRDMNALIVLVWVDSVAAGYNLLHLLFKSSLCSSWFKGKNIPMVSHPYMAWFCFFLDQATVYVVFAANSAAMEASFLAVTGSSIFQWMKVCNRFTRFCVQIGGALLCGLVASVLLTAISFLSAFSLFRLYSPNQFLVLKSR</sequence>
<evidence type="ECO:0000256" key="7">
    <source>
        <dbReference type="ARBA" id="ARBA00023136"/>
    </source>
</evidence>
<accession>A0AAV6L5W1</accession>
<reference evidence="10" key="1">
    <citation type="submission" date="2020-08" db="EMBL/GenBank/DDBJ databases">
        <title>Plant Genome Project.</title>
        <authorList>
            <person name="Zhang R.-G."/>
        </authorList>
    </citation>
    <scope>NUCLEOTIDE SEQUENCE</scope>
    <source>
        <strain evidence="10">WSP0</strain>
        <tissue evidence="10">Leaf</tissue>
    </source>
</reference>
<keyword evidence="4 8" id="KW-1003">Cell membrane</keyword>
<evidence type="ECO:0000313" key="10">
    <source>
        <dbReference type="EMBL" id="KAG5559646.1"/>
    </source>
</evidence>
<evidence type="ECO:0000256" key="5">
    <source>
        <dbReference type="ARBA" id="ARBA00022692"/>
    </source>
</evidence>
<dbReference type="EMBL" id="JACTNZ010000003">
    <property type="protein sequence ID" value="KAG5559646.1"/>
    <property type="molecule type" value="Genomic_DNA"/>
</dbReference>
<comment type="caution">
    <text evidence="10">The sequence shown here is derived from an EMBL/GenBank/DDBJ whole genome shotgun (WGS) entry which is preliminary data.</text>
</comment>
<dbReference type="PROSITE" id="PS51257">
    <property type="entry name" value="PROKAR_LIPOPROTEIN"/>
    <property type="match status" value="1"/>
</dbReference>
<comment type="subunit">
    <text evidence="3 8">Homodimer and heterodimers.</text>
</comment>
<gene>
    <name evidence="10" type="ORF">RHGRI_009243</name>
</gene>
<dbReference type="InterPro" id="IPR006702">
    <property type="entry name" value="CASP_dom"/>
</dbReference>
<dbReference type="PANTHER" id="PTHR33573:SF30">
    <property type="entry name" value="CASP-LIKE PROTEIN 2C1-RELATED"/>
    <property type="match status" value="1"/>
</dbReference>
<evidence type="ECO:0000256" key="3">
    <source>
        <dbReference type="ARBA" id="ARBA00011489"/>
    </source>
</evidence>
<dbReference type="Pfam" id="PF04535">
    <property type="entry name" value="CASP_dom"/>
    <property type="match status" value="1"/>
</dbReference>
<comment type="caution">
    <text evidence="8">Lacks conserved residue(s) required for the propagation of feature annotation.</text>
</comment>
<feature type="transmembrane region" description="Helical" evidence="8">
    <location>
        <begin position="146"/>
        <end position="170"/>
    </location>
</feature>
<evidence type="ECO:0000256" key="1">
    <source>
        <dbReference type="ARBA" id="ARBA00004651"/>
    </source>
</evidence>
<dbReference type="NCBIfam" id="TIGR01569">
    <property type="entry name" value="A_tha_TIGR01569"/>
    <property type="match status" value="1"/>
</dbReference>
<evidence type="ECO:0000256" key="8">
    <source>
        <dbReference type="RuleBase" id="RU361233"/>
    </source>
</evidence>
<name>A0AAV6L5W1_9ERIC</name>
<keyword evidence="11" id="KW-1185">Reference proteome</keyword>
<organism evidence="10 11">
    <name type="scientific">Rhododendron griersonianum</name>
    <dbReference type="NCBI Taxonomy" id="479676"/>
    <lineage>
        <taxon>Eukaryota</taxon>
        <taxon>Viridiplantae</taxon>
        <taxon>Streptophyta</taxon>
        <taxon>Embryophyta</taxon>
        <taxon>Tracheophyta</taxon>
        <taxon>Spermatophyta</taxon>
        <taxon>Magnoliopsida</taxon>
        <taxon>eudicotyledons</taxon>
        <taxon>Gunneridae</taxon>
        <taxon>Pentapetalae</taxon>
        <taxon>asterids</taxon>
        <taxon>Ericales</taxon>
        <taxon>Ericaceae</taxon>
        <taxon>Ericoideae</taxon>
        <taxon>Rhodoreae</taxon>
        <taxon>Rhododendron</taxon>
    </lineage>
</organism>
<dbReference type="InterPro" id="IPR006459">
    <property type="entry name" value="CASP/CASPL"/>
</dbReference>
<feature type="transmembrane region" description="Helical" evidence="8">
    <location>
        <begin position="9"/>
        <end position="27"/>
    </location>
</feature>
<evidence type="ECO:0000256" key="6">
    <source>
        <dbReference type="ARBA" id="ARBA00022989"/>
    </source>
</evidence>
<proteinExistence type="inferred from homology"/>
<dbReference type="Proteomes" id="UP000823749">
    <property type="component" value="Chromosome 3"/>
</dbReference>
<evidence type="ECO:0000256" key="2">
    <source>
        <dbReference type="ARBA" id="ARBA00007651"/>
    </source>
</evidence>
<keyword evidence="6 8" id="KW-1133">Transmembrane helix</keyword>
<feature type="transmembrane region" description="Helical" evidence="8">
    <location>
        <begin position="47"/>
        <end position="70"/>
    </location>
</feature>
<feature type="domain" description="Casparian strip membrane protein" evidence="9">
    <location>
        <begin position="5"/>
        <end position="157"/>
    </location>
</feature>
<comment type="subcellular location">
    <subcellularLocation>
        <location evidence="1 8">Cell membrane</location>
        <topology evidence="1 8">Multi-pass membrane protein</topology>
    </subcellularLocation>
</comment>
<comment type="similarity">
    <text evidence="2 8">Belongs to the Casparian strip membrane proteins (CASP) family.</text>
</comment>
<evidence type="ECO:0000259" key="9">
    <source>
        <dbReference type="Pfam" id="PF04535"/>
    </source>
</evidence>
<dbReference type="AlphaFoldDB" id="A0AAV6L5W1"/>
<evidence type="ECO:0000256" key="4">
    <source>
        <dbReference type="ARBA" id="ARBA00022475"/>
    </source>
</evidence>
<evidence type="ECO:0000313" key="11">
    <source>
        <dbReference type="Proteomes" id="UP000823749"/>
    </source>
</evidence>
<keyword evidence="5 8" id="KW-0812">Transmembrane</keyword>
<keyword evidence="7 8" id="KW-0472">Membrane</keyword>
<dbReference type="GO" id="GO:0005886">
    <property type="term" value="C:plasma membrane"/>
    <property type="evidence" value="ECO:0007669"/>
    <property type="project" value="UniProtKB-SubCell"/>
</dbReference>